<comment type="caution">
    <text evidence="2">The sequence shown here is derived from an EMBL/GenBank/DDBJ whole genome shotgun (WGS) entry which is preliminary data.</text>
</comment>
<keyword evidence="1" id="KW-1133">Transmembrane helix</keyword>
<dbReference type="Proteomes" id="UP000179616">
    <property type="component" value="Unassembled WGS sequence"/>
</dbReference>
<protein>
    <recommendedName>
        <fullName evidence="4">Integral membrane protein</fullName>
    </recommendedName>
</protein>
<feature type="transmembrane region" description="Helical" evidence="1">
    <location>
        <begin position="209"/>
        <end position="229"/>
    </location>
</feature>
<evidence type="ECO:0000256" key="1">
    <source>
        <dbReference type="SAM" id="Phobius"/>
    </source>
</evidence>
<accession>A0A1S1LJT1</accession>
<reference evidence="2 3" key="1">
    <citation type="submission" date="2016-10" db="EMBL/GenBank/DDBJ databases">
        <title>Evaluation of Human, Veterinary and Environmental Mycobacterium chelonae Isolates by Core Genome Phylogenomic Analysis, Targeted Gene Comparison, and Anti-microbial Susceptibility Patterns: A Tale of Mistaken Identities.</title>
        <authorList>
            <person name="Fogelson S.B."/>
            <person name="Camus A.C."/>
            <person name="Lorenz W."/>
            <person name="Vasireddy R."/>
            <person name="Vasireddy S."/>
            <person name="Smith T."/>
            <person name="Brown-Elliott B.A."/>
            <person name="Wallace R.J.Jr."/>
            <person name="Hasan N.A."/>
            <person name="Reischl U."/>
            <person name="Sanchez S."/>
        </authorList>
    </citation>
    <scope>NUCLEOTIDE SEQUENCE [LARGE SCALE GENOMIC DNA]</scope>
    <source>
        <strain evidence="2 3">1559</strain>
    </source>
</reference>
<keyword evidence="1" id="KW-0472">Membrane</keyword>
<gene>
    <name evidence="2" type="ORF">BKG76_00115</name>
</gene>
<evidence type="ECO:0008006" key="4">
    <source>
        <dbReference type="Google" id="ProtNLM"/>
    </source>
</evidence>
<name>A0A1S1LJT1_9MYCO</name>
<keyword evidence="1" id="KW-0812">Transmembrane</keyword>
<feature type="transmembrane region" description="Helical" evidence="1">
    <location>
        <begin position="17"/>
        <end position="35"/>
    </location>
</feature>
<dbReference type="EMBL" id="MLIK01000003">
    <property type="protein sequence ID" value="OHU31662.1"/>
    <property type="molecule type" value="Genomic_DNA"/>
</dbReference>
<feature type="transmembrane region" description="Helical" evidence="1">
    <location>
        <begin position="123"/>
        <end position="145"/>
    </location>
</feature>
<feature type="transmembrane region" description="Helical" evidence="1">
    <location>
        <begin position="41"/>
        <end position="61"/>
    </location>
</feature>
<proteinExistence type="predicted"/>
<evidence type="ECO:0000313" key="3">
    <source>
        <dbReference type="Proteomes" id="UP000179616"/>
    </source>
</evidence>
<evidence type="ECO:0000313" key="2">
    <source>
        <dbReference type="EMBL" id="OHU31662.1"/>
    </source>
</evidence>
<dbReference type="AlphaFoldDB" id="A0A1S1LJT1"/>
<sequence length="347" mass="37943">MLAVWMRQIIWPWWRRFLLLGVVLTLVEVPLWMLLFADRQLGVWAVAAQAVAVGVVTAALMTAAQEPFHRSVLTICGDLNRAQRAGALNSLRAAPLPADPVVLVAGIRLGTLMLGMRRQTPRWVTRFQWVIPIVALVLAGVSVATADMRRGLLYALLAVVLAVTLWFSDHTVRRVGARVELLRTQLVEVADDSVDVSVTVPPPVVGRRIWLAGGAAGLIIGLVAAMAVLQRPRTDEQCRVATRIVDDVLARQDLLLWKLGTPPQGPTVTDYQNRSDQLHGLAAQVSRADLAQPAQRIAELSGNASVLIHQTQNPGAGVQPSLNDAYFAISKQMLEETGKIQNICYRH</sequence>
<feature type="transmembrane region" description="Helical" evidence="1">
    <location>
        <begin position="151"/>
        <end position="168"/>
    </location>
</feature>
<organism evidence="2 3">
    <name type="scientific">Mycobacteroides franklinii</name>
    <dbReference type="NCBI Taxonomy" id="948102"/>
    <lineage>
        <taxon>Bacteria</taxon>
        <taxon>Bacillati</taxon>
        <taxon>Actinomycetota</taxon>
        <taxon>Actinomycetes</taxon>
        <taxon>Mycobacteriales</taxon>
        <taxon>Mycobacteriaceae</taxon>
        <taxon>Mycobacteroides</taxon>
    </lineage>
</organism>